<dbReference type="HOGENOM" id="CLU_026425_0_0_5"/>
<dbReference type="Pfam" id="PF19289">
    <property type="entry name" value="PmbA_TldD_3rd"/>
    <property type="match status" value="1"/>
</dbReference>
<dbReference type="Gene3D" id="3.30.2290.10">
    <property type="entry name" value="PmbA/TldD superfamily"/>
    <property type="match status" value="1"/>
</dbReference>
<gene>
    <name evidence="5" type="ORF">BN1012_Phect2193</name>
</gene>
<sequence>MTIPSKTDLELASTAVKKLMAAGADAADAIAAAGTSLGVSFRMGKLEDVERSEGTDLGIRAMVKGDDGAMRQAVVSLTDTSGPALDEAVERVIAMARIAPDDPYCGLADKSRLATDIADLDLDDGQEPDADTLASRAEAAEKAALDVEGVTNSMGAGAGWSRSQVALVTSDGFEGTYSGSSHSISCSVLAGEGTGMERDYDYTSSRHLSELDAPETVGKSAADKAVKRLNPRKMKSQAVPVIYDPRVSGGLVGHLAGAVSGSSVARGTSFLKDRMGEQVMASGLAIVDDPRIVRGRSSKPFDGEGVAAEKLALVDDGVLQSWIMDSSSARQLGLETSGRAARGTGGPPGPSTTNLYMEAGKLSVEELMADITEGFYITELIGMGVNGITGDYSRGAAGYWIENGELTFPVTEITVAGNLKDMFMAMTPASDLVFRYGTNAPTMRVEGMTIAGA</sequence>
<dbReference type="InterPro" id="IPR002510">
    <property type="entry name" value="Metalloprtase-TldD/E_N"/>
</dbReference>
<evidence type="ECO:0000259" key="4">
    <source>
        <dbReference type="Pfam" id="PF19290"/>
    </source>
</evidence>
<dbReference type="Pfam" id="PF19290">
    <property type="entry name" value="PmbA_TldD_2nd"/>
    <property type="match status" value="1"/>
</dbReference>
<name>X5MNU0_9HYPH</name>
<evidence type="ECO:0000256" key="1">
    <source>
        <dbReference type="ARBA" id="ARBA00005836"/>
    </source>
</evidence>
<feature type="domain" description="Metalloprotease TldD/E C-terminal" evidence="3">
    <location>
        <begin position="237"/>
        <end position="452"/>
    </location>
</feature>
<dbReference type="AlphaFoldDB" id="X5MNU0"/>
<dbReference type="GO" id="GO:0006508">
    <property type="term" value="P:proteolysis"/>
    <property type="evidence" value="ECO:0007669"/>
    <property type="project" value="InterPro"/>
</dbReference>
<feature type="domain" description="Metalloprotease TldD/E central" evidence="4">
    <location>
        <begin position="126"/>
        <end position="229"/>
    </location>
</feature>
<dbReference type="STRING" id="1458461.BN1012_Phect2193"/>
<evidence type="ECO:0000259" key="2">
    <source>
        <dbReference type="Pfam" id="PF01523"/>
    </source>
</evidence>
<feature type="domain" description="Metalloprotease TldD/E N-terminal" evidence="2">
    <location>
        <begin position="27"/>
        <end position="96"/>
    </location>
</feature>
<keyword evidence="6" id="KW-1185">Reference proteome</keyword>
<proteinExistence type="inferred from homology"/>
<dbReference type="GO" id="GO:0005829">
    <property type="term" value="C:cytosol"/>
    <property type="evidence" value="ECO:0007669"/>
    <property type="project" value="TreeGrafter"/>
</dbReference>
<reference evidence="5 6" key="1">
    <citation type="journal article" date="2014" name="Front. Genet.">
        <title>Genome and metabolic network of "Candidatus Phaeomarinobacter ectocarpi" Ec32, a new candidate genus of Alphaproteobacteria frequently associated with brown algae.</title>
        <authorList>
            <person name="Dittami S.M."/>
            <person name="Barbeyron T."/>
            <person name="Boyen C."/>
            <person name="Cambefort J."/>
            <person name="Collet G."/>
            <person name="Delage L."/>
            <person name="Gobet A."/>
            <person name="Groisillier A."/>
            <person name="Leblanc C."/>
            <person name="Michel G."/>
            <person name="Scornet D."/>
            <person name="Siegel A."/>
            <person name="Tapia J.E."/>
            <person name="Tonon T."/>
        </authorList>
    </citation>
    <scope>NUCLEOTIDE SEQUENCE [LARGE SCALE GENOMIC DNA]</scope>
    <source>
        <strain evidence="5 6">Ec32</strain>
    </source>
</reference>
<dbReference type="InterPro" id="IPR047657">
    <property type="entry name" value="PmbA"/>
</dbReference>
<organism evidence="5 6">
    <name type="scientific">Candidatus Phaeomarinibacter ectocarpi</name>
    <dbReference type="NCBI Taxonomy" id="1458461"/>
    <lineage>
        <taxon>Bacteria</taxon>
        <taxon>Pseudomonadati</taxon>
        <taxon>Pseudomonadota</taxon>
        <taxon>Alphaproteobacteria</taxon>
        <taxon>Hyphomicrobiales</taxon>
        <taxon>Parvibaculaceae</taxon>
        <taxon>Candidatus Phaeomarinibacter</taxon>
    </lineage>
</organism>
<dbReference type="KEGG" id="pect:BN1012_Phect2193"/>
<evidence type="ECO:0000313" key="6">
    <source>
        <dbReference type="Proteomes" id="UP000032160"/>
    </source>
</evidence>
<dbReference type="RefSeq" id="WP_081826170.1">
    <property type="nucleotide sequence ID" value="NZ_HG966617.1"/>
</dbReference>
<protein>
    <submittedName>
        <fullName evidence="5">TldE protein, part of TldE/TldD proteolytic complex</fullName>
    </submittedName>
</protein>
<dbReference type="OrthoDB" id="9803618at2"/>
<dbReference type="InterPro" id="IPR036059">
    <property type="entry name" value="TldD/PmbA_sf"/>
</dbReference>
<evidence type="ECO:0000259" key="3">
    <source>
        <dbReference type="Pfam" id="PF19289"/>
    </source>
</evidence>
<dbReference type="PANTHER" id="PTHR43421:SF1">
    <property type="entry name" value="METALLOPROTEASE PMBA"/>
    <property type="match status" value="1"/>
</dbReference>
<dbReference type="InterPro" id="IPR045569">
    <property type="entry name" value="Metalloprtase-TldD/E_C"/>
</dbReference>
<comment type="similarity">
    <text evidence="1">Belongs to the peptidase U62 family.</text>
</comment>
<dbReference type="PATRIC" id="fig|1458461.3.peg.2198"/>
<dbReference type="EMBL" id="HG966617">
    <property type="protein sequence ID" value="CDO60406.1"/>
    <property type="molecule type" value="Genomic_DNA"/>
</dbReference>
<dbReference type="Proteomes" id="UP000032160">
    <property type="component" value="Chromosome I"/>
</dbReference>
<dbReference type="Pfam" id="PF01523">
    <property type="entry name" value="PmbA_TldD_1st"/>
    <property type="match status" value="1"/>
</dbReference>
<dbReference type="PANTHER" id="PTHR43421">
    <property type="entry name" value="METALLOPROTEASE PMBA"/>
    <property type="match status" value="1"/>
</dbReference>
<dbReference type="InterPro" id="IPR045570">
    <property type="entry name" value="Metalloprtase-TldD/E_cen_dom"/>
</dbReference>
<dbReference type="GO" id="GO:0008237">
    <property type="term" value="F:metallopeptidase activity"/>
    <property type="evidence" value="ECO:0007669"/>
    <property type="project" value="InterPro"/>
</dbReference>
<dbReference type="SUPFAM" id="SSF111283">
    <property type="entry name" value="Putative modulator of DNA gyrase, PmbA/TldD"/>
    <property type="match status" value="1"/>
</dbReference>
<accession>X5MNU0</accession>
<evidence type="ECO:0000313" key="5">
    <source>
        <dbReference type="EMBL" id="CDO60406.1"/>
    </source>
</evidence>
<dbReference type="InterPro" id="IPR035068">
    <property type="entry name" value="TldD/PmbA_N"/>
</dbReference>